<comment type="subcellular location">
    <subcellularLocation>
        <location evidence="1">Nucleus</location>
    </subcellularLocation>
</comment>
<dbReference type="InterPro" id="IPR022702">
    <property type="entry name" value="Cytosine_MeTrfase1_RFD"/>
</dbReference>
<evidence type="ECO:0000313" key="4">
    <source>
        <dbReference type="EMBL" id="MCL7047242.1"/>
    </source>
</evidence>
<feature type="domain" description="RFTS" evidence="3">
    <location>
        <begin position="9"/>
        <end position="135"/>
    </location>
</feature>
<organism evidence="4 5">
    <name type="scientific">Papaver nudicaule</name>
    <name type="common">Iceland poppy</name>
    <dbReference type="NCBI Taxonomy" id="74823"/>
    <lineage>
        <taxon>Eukaryota</taxon>
        <taxon>Viridiplantae</taxon>
        <taxon>Streptophyta</taxon>
        <taxon>Embryophyta</taxon>
        <taxon>Tracheophyta</taxon>
        <taxon>Spermatophyta</taxon>
        <taxon>Magnoliopsida</taxon>
        <taxon>Ranunculales</taxon>
        <taxon>Papaveraceae</taxon>
        <taxon>Papaveroideae</taxon>
        <taxon>Papaver</taxon>
    </lineage>
</organism>
<comment type="caution">
    <text evidence="4">The sequence shown here is derived from an EMBL/GenBank/DDBJ whole genome shotgun (WGS) entry which is preliminary data.</text>
</comment>
<evidence type="ECO:0000313" key="5">
    <source>
        <dbReference type="Proteomes" id="UP001177140"/>
    </source>
</evidence>
<proteinExistence type="predicted"/>
<reference evidence="4" key="1">
    <citation type="submission" date="2022-03" db="EMBL/GenBank/DDBJ databases">
        <title>A functionally conserved STORR gene fusion in Papaver species that diverged 16.8 million years ago.</title>
        <authorList>
            <person name="Catania T."/>
        </authorList>
    </citation>
    <scope>NUCLEOTIDE SEQUENCE</scope>
    <source>
        <strain evidence="4">S-191538</strain>
    </source>
</reference>
<protein>
    <recommendedName>
        <fullName evidence="3">RFTS domain-containing protein</fullName>
    </recommendedName>
</protein>
<dbReference type="Pfam" id="PF12047">
    <property type="entry name" value="DNMT1-RFD"/>
    <property type="match status" value="1"/>
</dbReference>
<dbReference type="AlphaFoldDB" id="A0AA41VTN3"/>
<keyword evidence="2" id="KW-0539">Nucleus</keyword>
<dbReference type="GO" id="GO:0005634">
    <property type="term" value="C:nucleus"/>
    <property type="evidence" value="ECO:0007669"/>
    <property type="project" value="UniProtKB-SubCell"/>
</dbReference>
<dbReference type="PANTHER" id="PTHR46235:SF3">
    <property type="entry name" value="PHD FINGER-CONTAINING PROTEIN DDB_G0268158"/>
    <property type="match status" value="1"/>
</dbReference>
<keyword evidence="5" id="KW-1185">Reference proteome</keyword>
<gene>
    <name evidence="4" type="ORF">MKW94_015711</name>
</gene>
<accession>A0AA41VTN3</accession>
<dbReference type="Proteomes" id="UP001177140">
    <property type="component" value="Unassembled WGS sequence"/>
</dbReference>
<dbReference type="PANTHER" id="PTHR46235">
    <property type="entry name" value="PHD FINGER-CONTAINING PROTEIN DDB_G0268158"/>
    <property type="match status" value="1"/>
</dbReference>
<dbReference type="EMBL" id="JAJJMA010290910">
    <property type="protein sequence ID" value="MCL7047242.1"/>
    <property type="molecule type" value="Genomic_DNA"/>
</dbReference>
<evidence type="ECO:0000256" key="1">
    <source>
        <dbReference type="ARBA" id="ARBA00004123"/>
    </source>
</evidence>
<evidence type="ECO:0000256" key="2">
    <source>
        <dbReference type="ARBA" id="ARBA00023242"/>
    </source>
</evidence>
<evidence type="ECO:0000259" key="3">
    <source>
        <dbReference type="Pfam" id="PF12047"/>
    </source>
</evidence>
<name>A0AA41VTN3_PAPNU</name>
<sequence length="186" mass="21292">MASSDDEADDVLHFVENFHFVDDKNEPVTFCNLPICWSGDGNPGSLDKQIFLQGTADGGLQKIYKPVISWKFELLGKEPRISVLSKEKSWIKLQKPRKSYEPTIRTILITLNALHFLKRNPDTLGKPFWDRLRKLFSLHEVKPSENDLIDHFALINDTVKHDETLSQSKFLQAFLQNPAKAKASNE</sequence>
<feature type="non-terminal residue" evidence="4">
    <location>
        <position position="186"/>
    </location>
</feature>